<accession>E6QHT8</accession>
<sequence>MVAECPVLFPFEASFSIVATSRAILWNLALAANRIQPIVPTYRGTEKIPTSMRH</sequence>
<organism evidence="1">
    <name type="scientific">mine drainage metagenome</name>
    <dbReference type="NCBI Taxonomy" id="410659"/>
    <lineage>
        <taxon>unclassified sequences</taxon>
        <taxon>metagenomes</taxon>
        <taxon>ecological metagenomes</taxon>
    </lineage>
</organism>
<dbReference type="EMBL" id="CABQ01000022">
    <property type="protein sequence ID" value="CBI06802.1"/>
    <property type="molecule type" value="Genomic_DNA"/>
</dbReference>
<protein>
    <submittedName>
        <fullName evidence="1">Uncharacterized protein</fullName>
    </submittedName>
</protein>
<name>E6QHT8_9ZZZZ</name>
<comment type="caution">
    <text evidence="1">The sequence shown here is derived from an EMBL/GenBank/DDBJ whole genome shotgun (WGS) entry which is preliminary data.</text>
</comment>
<evidence type="ECO:0000313" key="1">
    <source>
        <dbReference type="EMBL" id="CBI06802.1"/>
    </source>
</evidence>
<reference evidence="1" key="1">
    <citation type="submission" date="2009-10" db="EMBL/GenBank/DDBJ databases">
        <title>Diversity of trophic interactions inside an arsenic-rich microbial ecosystem.</title>
        <authorList>
            <person name="Bertin P.N."/>
            <person name="Heinrich-Salmeron A."/>
            <person name="Pelletier E."/>
            <person name="Goulhen-Chollet F."/>
            <person name="Arsene-Ploetze F."/>
            <person name="Gallien S."/>
            <person name="Calteau A."/>
            <person name="Vallenet D."/>
            <person name="Casiot C."/>
            <person name="Chane-Woon-Ming B."/>
            <person name="Giloteaux L."/>
            <person name="Barakat M."/>
            <person name="Bonnefoy V."/>
            <person name="Bruneel O."/>
            <person name="Chandler M."/>
            <person name="Cleiss J."/>
            <person name="Duran R."/>
            <person name="Elbaz-Poulichet F."/>
            <person name="Fonknechten N."/>
            <person name="Lauga B."/>
            <person name="Mornico D."/>
            <person name="Ortet P."/>
            <person name="Schaeffer C."/>
            <person name="Siguier P."/>
            <person name="Alexander Thil Smith A."/>
            <person name="Van Dorsselaer A."/>
            <person name="Weissenbach J."/>
            <person name="Medigue C."/>
            <person name="Le Paslier D."/>
        </authorList>
    </citation>
    <scope>NUCLEOTIDE SEQUENCE</scope>
</reference>
<gene>
    <name evidence="1" type="ORF">CARN6_0075</name>
</gene>
<proteinExistence type="predicted"/>
<dbReference type="AlphaFoldDB" id="E6QHT8"/>